<protein>
    <submittedName>
        <fullName evidence="2">Uncharacterized protein</fullName>
    </submittedName>
</protein>
<proteinExistence type="predicted"/>
<evidence type="ECO:0000313" key="3">
    <source>
        <dbReference type="Proteomes" id="UP000237246"/>
    </source>
</evidence>
<dbReference type="Proteomes" id="UP000237246">
    <property type="component" value="Unassembled WGS sequence"/>
</dbReference>
<dbReference type="EMBL" id="PPHD01000017">
    <property type="protein sequence ID" value="POI36185.1"/>
    <property type="molecule type" value="Genomic_DNA"/>
</dbReference>
<evidence type="ECO:0000256" key="1">
    <source>
        <dbReference type="SAM" id="MobiDB-lite"/>
    </source>
</evidence>
<keyword evidence="3" id="KW-1185">Reference proteome</keyword>
<gene>
    <name evidence="2" type="ORF">CIB84_000062</name>
</gene>
<comment type="caution">
    <text evidence="2">The sequence shown here is derived from an EMBL/GenBank/DDBJ whole genome shotgun (WGS) entry which is preliminary data.</text>
</comment>
<sequence>MRQASGLSNSSELALRASVRACSVRGPGVSMGQQIGTSPKPHGSKPWRWEENGAERARYHIVTSLAAVRRTLWLLDADRSSPFKVRKFNCFGAIDVSR</sequence>
<evidence type="ECO:0000313" key="2">
    <source>
        <dbReference type="EMBL" id="POI36185.1"/>
    </source>
</evidence>
<dbReference type="AlphaFoldDB" id="A0A2P4TIK6"/>
<organism evidence="2 3">
    <name type="scientific">Bambusicola thoracicus</name>
    <name type="common">Chinese bamboo-partridge</name>
    <name type="synonym">Perdix thoracica</name>
    <dbReference type="NCBI Taxonomy" id="9083"/>
    <lineage>
        <taxon>Eukaryota</taxon>
        <taxon>Metazoa</taxon>
        <taxon>Chordata</taxon>
        <taxon>Craniata</taxon>
        <taxon>Vertebrata</taxon>
        <taxon>Euteleostomi</taxon>
        <taxon>Archelosauria</taxon>
        <taxon>Archosauria</taxon>
        <taxon>Dinosauria</taxon>
        <taxon>Saurischia</taxon>
        <taxon>Theropoda</taxon>
        <taxon>Coelurosauria</taxon>
        <taxon>Aves</taxon>
        <taxon>Neognathae</taxon>
        <taxon>Galloanserae</taxon>
        <taxon>Galliformes</taxon>
        <taxon>Phasianidae</taxon>
        <taxon>Perdicinae</taxon>
        <taxon>Bambusicola</taxon>
    </lineage>
</organism>
<accession>A0A2P4TIK6</accession>
<feature type="region of interest" description="Disordered" evidence="1">
    <location>
        <begin position="28"/>
        <end position="48"/>
    </location>
</feature>
<name>A0A2P4TIK6_BAMTH</name>
<reference evidence="2 3" key="1">
    <citation type="submission" date="2018-01" db="EMBL/GenBank/DDBJ databases">
        <title>Comparison of the Chinese Bamboo Partridge and Red Junglefowl genome sequences highlights the importance of demography in genome evolution.</title>
        <authorList>
            <person name="Tiley G.P."/>
            <person name="Kimball R.T."/>
            <person name="Braun E.L."/>
            <person name="Burleigh J.G."/>
        </authorList>
    </citation>
    <scope>NUCLEOTIDE SEQUENCE [LARGE SCALE GENOMIC DNA]</scope>
    <source>
        <strain evidence="2">RTK389</strain>
        <tissue evidence="2">Blood</tissue>
    </source>
</reference>